<dbReference type="PROSITE" id="PS00523">
    <property type="entry name" value="SULFATASE_1"/>
    <property type="match status" value="1"/>
</dbReference>
<dbReference type="EMBL" id="JABWUV010000017">
    <property type="protein sequence ID" value="KAF6296894.1"/>
    <property type="molecule type" value="Genomic_DNA"/>
</dbReference>
<dbReference type="VEuPathDB" id="HostDB:GeneID_118671232"/>
<evidence type="ECO:0000259" key="9">
    <source>
        <dbReference type="Pfam" id="PF16347"/>
    </source>
</evidence>
<reference evidence="10 11" key="1">
    <citation type="journal article" date="2020" name="Nature">
        <title>Six reference-quality genomes reveal evolution of bat adaptations.</title>
        <authorList>
            <person name="Jebb D."/>
            <person name="Huang Z."/>
            <person name="Pippel M."/>
            <person name="Hughes G.M."/>
            <person name="Lavrichenko K."/>
            <person name="Devanna P."/>
            <person name="Winkler S."/>
            <person name="Jermiin L.S."/>
            <person name="Skirmuntt E.C."/>
            <person name="Katzourakis A."/>
            <person name="Burkitt-Gray L."/>
            <person name="Ray D.A."/>
            <person name="Sullivan K.A.M."/>
            <person name="Roscito J.G."/>
            <person name="Kirilenko B.M."/>
            <person name="Davalos L.M."/>
            <person name="Corthals A.P."/>
            <person name="Power M.L."/>
            <person name="Jones G."/>
            <person name="Ransome R.D."/>
            <person name="Dechmann D.K.N."/>
            <person name="Locatelli A.G."/>
            <person name="Puechmaille S.J."/>
            <person name="Fedrigo O."/>
            <person name="Jarvis E.D."/>
            <person name="Hiller M."/>
            <person name="Vernes S.C."/>
            <person name="Myers E.W."/>
            <person name="Teeling E.C."/>
        </authorList>
    </citation>
    <scope>NUCLEOTIDE SEQUENCE [LARGE SCALE GENOMIC DNA]</scope>
    <source>
        <strain evidence="10">MMyoMyo1</strain>
        <tissue evidence="10">Flight muscle</tissue>
    </source>
</reference>
<dbReference type="PANTHER" id="PTHR43108:SF6">
    <property type="entry name" value="N-SULPHOGLUCOSAMINE SULPHOHYDROLASE"/>
    <property type="match status" value="1"/>
</dbReference>
<sequence length="527" mass="58555">MRCPGPVCWALLLALGLCRAHRARPRHVLLILADDGGFESGAYNNSAIATPHLDALARRSLVFRNAFTSVSSCSPSRASLLTGLPQHQNGMYGLHQGVHHFSSFEGVRSLPLLLSRASVRTGIIGKKHVGPEAVFPFDFAHTEETDSVLQVGRNITRIRLLVREFLRTGDSRPFFLYVAFHDPHRCGHSQPQYGAFCEKFGNGESGMGRIPDWTPQVYDPQDVQVPYFVPDTPAARADLAAQYTTIGRMDQGIGLVLQELRAAGVLNDTLVIFTSDNGIPFPSGRTNLYWPGAAEPLLVSSPEHPSRWGQVSEAYVSLLDLTPTVLDWFSIPYPRYAIFGSKTVRLTGRSLLPALDAEPAWSTVFGSQSHHEATMFYPMRSVQRGALRLVHNLHFRMPFPIDQDLYVSPTFQDLLNRTAAGRPTRWYKDLHGYYYRERWELYDLRRDPRETQNLAADPRYAPALELLRAQLAKWQWETQDPWVCGPVLAPLPGRAWPASGTGTASSTGTPGGRSLMLASFPPLPGGV</sequence>
<evidence type="ECO:0000256" key="3">
    <source>
        <dbReference type="ARBA" id="ARBA00022729"/>
    </source>
</evidence>
<dbReference type="CDD" id="cd16027">
    <property type="entry name" value="SGSH"/>
    <property type="match status" value="1"/>
</dbReference>
<dbReference type="Gene3D" id="3.40.720.10">
    <property type="entry name" value="Alkaline Phosphatase, subunit A"/>
    <property type="match status" value="1"/>
</dbReference>
<evidence type="ECO:0000313" key="11">
    <source>
        <dbReference type="Proteomes" id="UP000527355"/>
    </source>
</evidence>
<dbReference type="PANTHER" id="PTHR43108">
    <property type="entry name" value="N-ACETYLGLUCOSAMINE-6-SULFATASE FAMILY MEMBER"/>
    <property type="match status" value="1"/>
</dbReference>
<name>A0A7J7T875_MYOMY</name>
<evidence type="ECO:0000256" key="1">
    <source>
        <dbReference type="ARBA" id="ARBA00001913"/>
    </source>
</evidence>
<keyword evidence="5" id="KW-0325">Glycoprotein</keyword>
<keyword evidence="3 7" id="KW-0732">Signal</keyword>
<feature type="compositionally biased region" description="Low complexity" evidence="6">
    <location>
        <begin position="498"/>
        <end position="508"/>
    </location>
</feature>
<accession>A0A7J7T875</accession>
<protein>
    <submittedName>
        <fullName evidence="10">N-sulfoglucosamine sulfohydrolase</fullName>
    </submittedName>
</protein>
<dbReference type="GO" id="GO:0016250">
    <property type="term" value="F:N-sulfoglucosamine sulfohydrolase activity"/>
    <property type="evidence" value="ECO:0007669"/>
    <property type="project" value="TreeGrafter"/>
</dbReference>
<evidence type="ECO:0000259" key="8">
    <source>
        <dbReference type="Pfam" id="PF00884"/>
    </source>
</evidence>
<dbReference type="InterPro" id="IPR032506">
    <property type="entry name" value="SGSH_C"/>
</dbReference>
<proteinExistence type="inferred from homology"/>
<evidence type="ECO:0000256" key="6">
    <source>
        <dbReference type="SAM" id="MobiDB-lite"/>
    </source>
</evidence>
<dbReference type="FunFam" id="3.40.720.10:FF:000026">
    <property type="entry name" value="N-sulphoglucosamine sulphohydrolase"/>
    <property type="match status" value="1"/>
</dbReference>
<dbReference type="GO" id="GO:0030200">
    <property type="term" value="P:heparan sulfate proteoglycan catabolic process"/>
    <property type="evidence" value="ECO:0007669"/>
    <property type="project" value="TreeGrafter"/>
</dbReference>
<evidence type="ECO:0000256" key="7">
    <source>
        <dbReference type="SAM" id="SignalP"/>
    </source>
</evidence>
<dbReference type="GO" id="GO:0006027">
    <property type="term" value="P:glycosaminoglycan catabolic process"/>
    <property type="evidence" value="ECO:0007669"/>
    <property type="project" value="TreeGrafter"/>
</dbReference>
<keyword evidence="4 10" id="KW-0378">Hydrolase</keyword>
<dbReference type="InterPro" id="IPR024607">
    <property type="entry name" value="Sulfatase_CS"/>
</dbReference>
<dbReference type="Pfam" id="PF16347">
    <property type="entry name" value="SGSH_C"/>
    <property type="match status" value="1"/>
</dbReference>
<comment type="similarity">
    <text evidence="2">Belongs to the sulfatase family.</text>
</comment>
<gene>
    <name evidence="10" type="ORF">mMyoMyo1_017383</name>
</gene>
<feature type="domain" description="Sulfatase N-terminal" evidence="8">
    <location>
        <begin position="27"/>
        <end position="330"/>
    </location>
</feature>
<evidence type="ECO:0000313" key="10">
    <source>
        <dbReference type="EMBL" id="KAF6296894.1"/>
    </source>
</evidence>
<evidence type="ECO:0000256" key="4">
    <source>
        <dbReference type="ARBA" id="ARBA00022801"/>
    </source>
</evidence>
<dbReference type="SUPFAM" id="SSF53649">
    <property type="entry name" value="Alkaline phosphatase-like"/>
    <property type="match status" value="1"/>
</dbReference>
<evidence type="ECO:0000256" key="2">
    <source>
        <dbReference type="ARBA" id="ARBA00008779"/>
    </source>
</evidence>
<comment type="caution">
    <text evidence="10">The sequence shown here is derived from an EMBL/GenBank/DDBJ whole genome shotgun (WGS) entry which is preliminary data.</text>
</comment>
<dbReference type="InterPro" id="IPR000917">
    <property type="entry name" value="Sulfatase_N"/>
</dbReference>
<evidence type="ECO:0000256" key="5">
    <source>
        <dbReference type="ARBA" id="ARBA00023180"/>
    </source>
</evidence>
<keyword evidence="11" id="KW-1185">Reference proteome</keyword>
<organism evidence="10 11">
    <name type="scientific">Myotis myotis</name>
    <name type="common">Greater mouse-eared bat</name>
    <name type="synonym">Vespertilio myotis</name>
    <dbReference type="NCBI Taxonomy" id="51298"/>
    <lineage>
        <taxon>Eukaryota</taxon>
        <taxon>Metazoa</taxon>
        <taxon>Chordata</taxon>
        <taxon>Craniata</taxon>
        <taxon>Vertebrata</taxon>
        <taxon>Euteleostomi</taxon>
        <taxon>Mammalia</taxon>
        <taxon>Eutheria</taxon>
        <taxon>Laurasiatheria</taxon>
        <taxon>Chiroptera</taxon>
        <taxon>Yangochiroptera</taxon>
        <taxon>Vespertilionidae</taxon>
        <taxon>Myotis</taxon>
    </lineage>
</organism>
<dbReference type="InterPro" id="IPR017850">
    <property type="entry name" value="Alkaline_phosphatase_core_sf"/>
</dbReference>
<feature type="chain" id="PRO_5029585754" evidence="7">
    <location>
        <begin position="21"/>
        <end position="527"/>
    </location>
</feature>
<feature type="signal peptide" evidence="7">
    <location>
        <begin position="1"/>
        <end position="20"/>
    </location>
</feature>
<dbReference type="Proteomes" id="UP000527355">
    <property type="component" value="Unassembled WGS sequence"/>
</dbReference>
<dbReference type="AlphaFoldDB" id="A0A7J7T875"/>
<comment type="cofactor">
    <cofactor evidence="1">
        <name>Ca(2+)</name>
        <dbReference type="ChEBI" id="CHEBI:29108"/>
    </cofactor>
</comment>
<dbReference type="Pfam" id="PF00884">
    <property type="entry name" value="Sulfatase"/>
    <property type="match status" value="1"/>
</dbReference>
<feature type="domain" description="N-sulphoglucosamine sulphohydrolase C-terminal" evidence="9">
    <location>
        <begin position="423"/>
        <end position="474"/>
    </location>
</feature>
<feature type="region of interest" description="Disordered" evidence="6">
    <location>
        <begin position="498"/>
        <end position="527"/>
    </location>
</feature>